<name>A0A238IVG6_9RHOB</name>
<dbReference type="Pfam" id="PF04143">
    <property type="entry name" value="Sulf_transp"/>
    <property type="match status" value="1"/>
</dbReference>
<keyword evidence="3" id="KW-1185">Reference proteome</keyword>
<keyword evidence="1" id="KW-1133">Transmembrane helix</keyword>
<protein>
    <submittedName>
        <fullName evidence="2">Uncharacterized protein</fullName>
    </submittedName>
</protein>
<evidence type="ECO:0000313" key="2">
    <source>
        <dbReference type="EMBL" id="SMX21952.1"/>
    </source>
</evidence>
<keyword evidence="1" id="KW-0812">Transmembrane</keyword>
<feature type="transmembrane region" description="Helical" evidence="1">
    <location>
        <begin position="18"/>
        <end position="37"/>
    </location>
</feature>
<accession>A0A238IVG6</accession>
<feature type="transmembrane region" description="Helical" evidence="1">
    <location>
        <begin position="49"/>
        <end position="75"/>
    </location>
</feature>
<dbReference type="EMBL" id="FXXQ01000001">
    <property type="protein sequence ID" value="SMX21952.1"/>
    <property type="molecule type" value="Genomic_DNA"/>
</dbReference>
<dbReference type="Proteomes" id="UP000201838">
    <property type="component" value="Unassembled WGS sequence"/>
</dbReference>
<reference evidence="2 3" key="1">
    <citation type="submission" date="2017-05" db="EMBL/GenBank/DDBJ databases">
        <authorList>
            <person name="Song R."/>
            <person name="Chenine A.L."/>
            <person name="Ruprecht R.M."/>
        </authorList>
    </citation>
    <scope>NUCLEOTIDE SEQUENCE [LARGE SCALE GENOMIC DNA]</scope>
    <source>
        <strain evidence="2 3">CECT 8489</strain>
    </source>
</reference>
<evidence type="ECO:0000313" key="3">
    <source>
        <dbReference type="Proteomes" id="UP000201838"/>
    </source>
</evidence>
<gene>
    <name evidence="2" type="ORF">BOA8489_00039</name>
</gene>
<organism evidence="2 3">
    <name type="scientific">Boseongicola aestuarii</name>
    <dbReference type="NCBI Taxonomy" id="1470561"/>
    <lineage>
        <taxon>Bacteria</taxon>
        <taxon>Pseudomonadati</taxon>
        <taxon>Pseudomonadota</taxon>
        <taxon>Alphaproteobacteria</taxon>
        <taxon>Rhodobacterales</taxon>
        <taxon>Paracoccaceae</taxon>
        <taxon>Boseongicola</taxon>
    </lineage>
</organism>
<dbReference type="AlphaFoldDB" id="A0A238IVG6"/>
<sequence length="147" mass="15450">MQEGAAAFGLLELDATRALLATGSVSGAILGRALFGIGMNLARGCASRLLVLAASGNLRALVAGLVVTLVAQASYRGALSPLREELSALWTIPGGESRNLGAFFGLITALLHLSRLDCLRRLLCLPVPRVWALADRGRRVCRHCSDA</sequence>
<keyword evidence="1" id="KW-0472">Membrane</keyword>
<dbReference type="RefSeq" id="WP_176440151.1">
    <property type="nucleotide sequence ID" value="NZ_FXXQ01000001.1"/>
</dbReference>
<dbReference type="InterPro" id="IPR007272">
    <property type="entry name" value="Sulf_transp_TsuA/YedE"/>
</dbReference>
<proteinExistence type="predicted"/>
<evidence type="ECO:0000256" key="1">
    <source>
        <dbReference type="SAM" id="Phobius"/>
    </source>
</evidence>